<evidence type="ECO:0000313" key="9">
    <source>
        <dbReference type="EMBL" id="VDO34212.1"/>
    </source>
</evidence>
<protein>
    <submittedName>
        <fullName evidence="11">Muscle M-line assembly protein unc-89</fullName>
    </submittedName>
</protein>
<evidence type="ECO:0000256" key="3">
    <source>
        <dbReference type="ARBA" id="ARBA00022729"/>
    </source>
</evidence>
<comment type="subcellular location">
    <subcellularLocation>
        <location evidence="1">Cytoplasm</location>
    </subcellularLocation>
</comment>
<dbReference type="Pfam" id="PF00041">
    <property type="entry name" value="fn3"/>
    <property type="match status" value="1"/>
</dbReference>
<dbReference type="SMART" id="SM00408">
    <property type="entry name" value="IGc2"/>
    <property type="match status" value="6"/>
</dbReference>
<evidence type="ECO:0000256" key="4">
    <source>
        <dbReference type="ARBA" id="ARBA00022737"/>
    </source>
</evidence>
<dbReference type="SUPFAM" id="SSF48726">
    <property type="entry name" value="Immunoglobulin"/>
    <property type="match status" value="7"/>
</dbReference>
<dbReference type="GO" id="GO:0019899">
    <property type="term" value="F:enzyme binding"/>
    <property type="evidence" value="ECO:0007669"/>
    <property type="project" value="UniProtKB-ARBA"/>
</dbReference>
<dbReference type="GO" id="GO:0005886">
    <property type="term" value="C:plasma membrane"/>
    <property type="evidence" value="ECO:0007669"/>
    <property type="project" value="TreeGrafter"/>
</dbReference>
<feature type="domain" description="Ig-like" evidence="7">
    <location>
        <begin position="217"/>
        <end position="305"/>
    </location>
</feature>
<feature type="domain" description="Ig-like" evidence="7">
    <location>
        <begin position="423"/>
        <end position="511"/>
    </location>
</feature>
<dbReference type="InterPro" id="IPR007110">
    <property type="entry name" value="Ig-like_dom"/>
</dbReference>
<proteinExistence type="predicted"/>
<feature type="domain" description="Ig-like" evidence="7">
    <location>
        <begin position="778"/>
        <end position="819"/>
    </location>
</feature>
<dbReference type="InterPro" id="IPR013098">
    <property type="entry name" value="Ig_I-set"/>
</dbReference>
<evidence type="ECO:0000313" key="10">
    <source>
        <dbReference type="Proteomes" id="UP000267606"/>
    </source>
</evidence>
<feature type="domain" description="Fibronectin type-III" evidence="8">
    <location>
        <begin position="533"/>
        <end position="659"/>
    </location>
</feature>
<feature type="domain" description="Ig-like" evidence="7">
    <location>
        <begin position="663"/>
        <end position="755"/>
    </location>
</feature>
<keyword evidence="6" id="KW-0393">Immunoglobulin domain</keyword>
<dbReference type="InterPro" id="IPR050958">
    <property type="entry name" value="Cell_Adh-Cytoskel_Orgn"/>
</dbReference>
<keyword evidence="10" id="KW-1185">Reference proteome</keyword>
<dbReference type="PANTHER" id="PTHR45080">
    <property type="entry name" value="CONTACTIN 5"/>
    <property type="match status" value="1"/>
</dbReference>
<dbReference type="SUPFAM" id="SSF49265">
    <property type="entry name" value="Fibronectin type III"/>
    <property type="match status" value="1"/>
</dbReference>
<keyword evidence="3" id="KW-0732">Signal</keyword>
<evidence type="ECO:0000259" key="8">
    <source>
        <dbReference type="PROSITE" id="PS50853"/>
    </source>
</evidence>
<dbReference type="PROSITE" id="PS50853">
    <property type="entry name" value="FN3"/>
    <property type="match status" value="1"/>
</dbReference>
<dbReference type="Pfam" id="PF07679">
    <property type="entry name" value="I-set"/>
    <property type="match status" value="5"/>
</dbReference>
<dbReference type="FunFam" id="2.60.40.10:FF:000425">
    <property type="entry name" value="Myosin light chain kinase"/>
    <property type="match status" value="2"/>
</dbReference>
<dbReference type="FunFam" id="2.60.40.10:FF:000107">
    <property type="entry name" value="Myosin, light chain kinase a"/>
    <property type="match status" value="3"/>
</dbReference>
<dbReference type="WBParaSite" id="OFLC_0000278301-mRNA-1">
    <property type="protein sequence ID" value="OFLC_0000278301-mRNA-1"/>
    <property type="gene ID" value="OFLC_0000278301"/>
</dbReference>
<dbReference type="PROSITE" id="PS50835">
    <property type="entry name" value="IG_LIKE"/>
    <property type="match status" value="7"/>
</dbReference>
<dbReference type="InterPro" id="IPR036116">
    <property type="entry name" value="FN3_sf"/>
</dbReference>
<dbReference type="EMBL" id="UZAJ01001687">
    <property type="protein sequence ID" value="VDO34212.1"/>
    <property type="molecule type" value="Genomic_DNA"/>
</dbReference>
<evidence type="ECO:0000259" key="7">
    <source>
        <dbReference type="PROSITE" id="PS50835"/>
    </source>
</evidence>
<dbReference type="GO" id="GO:0007156">
    <property type="term" value="P:homophilic cell adhesion via plasma membrane adhesion molecules"/>
    <property type="evidence" value="ECO:0007669"/>
    <property type="project" value="TreeGrafter"/>
</dbReference>
<keyword evidence="5" id="KW-1015">Disulfide bond</keyword>
<evidence type="ECO:0000256" key="2">
    <source>
        <dbReference type="ARBA" id="ARBA00022490"/>
    </source>
</evidence>
<dbReference type="CDD" id="cd00096">
    <property type="entry name" value="Ig"/>
    <property type="match status" value="1"/>
</dbReference>
<organism evidence="11">
    <name type="scientific">Onchocerca flexuosa</name>
    <dbReference type="NCBI Taxonomy" id="387005"/>
    <lineage>
        <taxon>Eukaryota</taxon>
        <taxon>Metazoa</taxon>
        <taxon>Ecdysozoa</taxon>
        <taxon>Nematoda</taxon>
        <taxon>Chromadorea</taxon>
        <taxon>Rhabditida</taxon>
        <taxon>Spirurina</taxon>
        <taxon>Spiruromorpha</taxon>
        <taxon>Filarioidea</taxon>
        <taxon>Onchocercidae</taxon>
        <taxon>Onchocerca</taxon>
    </lineage>
</organism>
<dbReference type="GO" id="GO:0040017">
    <property type="term" value="P:positive regulation of locomotion"/>
    <property type="evidence" value="ECO:0007669"/>
    <property type="project" value="UniProtKB-ARBA"/>
</dbReference>
<feature type="domain" description="Ig-like" evidence="7">
    <location>
        <begin position="1"/>
        <end position="84"/>
    </location>
</feature>
<dbReference type="SMART" id="SM00060">
    <property type="entry name" value="FN3"/>
    <property type="match status" value="1"/>
</dbReference>
<dbReference type="Pfam" id="PF13927">
    <property type="entry name" value="Ig_3"/>
    <property type="match status" value="1"/>
</dbReference>
<feature type="domain" description="Ig-like" evidence="7">
    <location>
        <begin position="87"/>
        <end position="185"/>
    </location>
</feature>
<reference evidence="9 10" key="2">
    <citation type="submission" date="2018-11" db="EMBL/GenBank/DDBJ databases">
        <authorList>
            <consortium name="Pathogen Informatics"/>
        </authorList>
    </citation>
    <scope>NUCLEOTIDE SEQUENCE [LARGE SCALE GENOMIC DNA]</scope>
</reference>
<dbReference type="GO" id="GO:0031672">
    <property type="term" value="C:A band"/>
    <property type="evidence" value="ECO:0007669"/>
    <property type="project" value="UniProtKB-ARBA"/>
</dbReference>
<accession>A0A183H5M4</accession>
<dbReference type="Gene3D" id="2.60.40.10">
    <property type="entry name" value="Immunoglobulins"/>
    <property type="match status" value="8"/>
</dbReference>
<evidence type="ECO:0000256" key="1">
    <source>
        <dbReference type="ARBA" id="ARBA00004496"/>
    </source>
</evidence>
<dbReference type="InterPro" id="IPR003599">
    <property type="entry name" value="Ig_sub"/>
</dbReference>
<dbReference type="PRINTS" id="PR00014">
    <property type="entry name" value="FNTYPEIII"/>
</dbReference>
<feature type="domain" description="Ig-like" evidence="7">
    <location>
        <begin position="320"/>
        <end position="413"/>
    </location>
</feature>
<evidence type="ECO:0000313" key="11">
    <source>
        <dbReference type="WBParaSite" id="OFLC_0000278301-mRNA-1"/>
    </source>
</evidence>
<dbReference type="InterPro" id="IPR036179">
    <property type="entry name" value="Ig-like_dom_sf"/>
</dbReference>
<dbReference type="InterPro" id="IPR013783">
    <property type="entry name" value="Ig-like_fold"/>
</dbReference>
<dbReference type="GO" id="GO:0045989">
    <property type="term" value="P:positive regulation of striated muscle contraction"/>
    <property type="evidence" value="ECO:0007669"/>
    <property type="project" value="UniProtKB-ARBA"/>
</dbReference>
<dbReference type="InterPro" id="IPR003598">
    <property type="entry name" value="Ig_sub2"/>
</dbReference>
<keyword evidence="2" id="KW-0963">Cytoplasm</keyword>
<name>A0A183H5M4_9BILA</name>
<evidence type="ECO:0000256" key="5">
    <source>
        <dbReference type="ARBA" id="ARBA00023157"/>
    </source>
</evidence>
<dbReference type="Proteomes" id="UP000267606">
    <property type="component" value="Unassembled WGS sequence"/>
</dbReference>
<dbReference type="CDD" id="cd00063">
    <property type="entry name" value="FN3"/>
    <property type="match status" value="1"/>
</dbReference>
<sequence length="819" mass="90904">MPLTDCDVLESQELTLVCAVTGIPNPLIKWFKDDKALSETDCTTKYENGVCTLTMDIAKLSDAGVYKCIAENISGASESKCKVQIQPAETTNIKACFKEPLVNISTNSGSEVILECKVVGKPQPKITWYKDGVKLLPENRMLQYLDSNALILFSGSVRLSITDVGANDSGKYSCEAVNTLGKDLCECNVKIIDASAKEPKREEARSSSAIEEELKAPVITRPLEDVTVNEGSRKLLEVEIEAYPEPLIEWFLNSKILEESDTIQTYFDGRLAILKINDAHAEHQGEYLCRAINKGGSAETRCNVAVKEESLAKDQTSKIPKFIEKMQNVKMKNEGDMLTLKCKVSGEPEPEIRWLLNGKAITQDDDRIRIRTFDDGVCIVEVSSVTSEYCGTYTAVAHNIYGDAHANAEVLLDTVEMKMAKKPFFVVEPVRELIVEEGAVLCIACDIDGEAELKVTWFKNHSKIKDDRFVIHKEGINYQFTISSVLLSDEGVYTLKAENTSGKISADVTVHVTPKSEPEVMKEKVDISKPSDTIGQPFVTELTKNSLLLKWEPPEDGDLKTEYAVEQRSYLINHNEFPAIIFANYYNFFEKKNFRLLATKIFFRPDGQVWTQVATSMETELPITGLQPGTEYIFRVAAKNNVGQIIYSPPSVAIMTLPSGKKPVLKNIPPATLILNEKEDIELSVEFEGEPTPFVKWYQDGIELIDGKDTIKITTVSGKSSKLVIKKPKANVHLGLYSCHIGNEAGETVCETRIIKQDAGATAKEVPSEKKELLEGSPQIMVPLSNETTAAGQQFILSCEIKSSPKGVVSWFRNDERLA</sequence>
<gene>
    <name evidence="9" type="ORF">OFLC_LOCUS2784</name>
</gene>
<dbReference type="InterPro" id="IPR003961">
    <property type="entry name" value="FN3_dom"/>
</dbReference>
<dbReference type="STRING" id="387005.A0A183H5M4"/>
<dbReference type="GO" id="GO:0060298">
    <property type="term" value="P:positive regulation of sarcomere organization"/>
    <property type="evidence" value="ECO:0007669"/>
    <property type="project" value="UniProtKB-ARBA"/>
</dbReference>
<dbReference type="PANTHER" id="PTHR45080:SF8">
    <property type="entry name" value="IG-LIKE DOMAIN-CONTAINING PROTEIN"/>
    <property type="match status" value="1"/>
</dbReference>
<keyword evidence="4" id="KW-0677">Repeat</keyword>
<evidence type="ECO:0000256" key="6">
    <source>
        <dbReference type="ARBA" id="ARBA00023319"/>
    </source>
</evidence>
<reference evidence="11" key="1">
    <citation type="submission" date="2016-06" db="UniProtKB">
        <authorList>
            <consortium name="WormBaseParasite"/>
        </authorList>
    </citation>
    <scope>IDENTIFICATION</scope>
</reference>
<dbReference type="SMART" id="SM00409">
    <property type="entry name" value="IG"/>
    <property type="match status" value="6"/>
</dbReference>
<dbReference type="AlphaFoldDB" id="A0A183H5M4"/>